<dbReference type="Proteomes" id="UP001054837">
    <property type="component" value="Unassembled WGS sequence"/>
</dbReference>
<sequence>MIYLSGGAQSGEEEGSGYKSEKVFKLFVFIFNARNTGIKSATQTTAGLSARYCFQRYCDFNNVRDSFKLIVLNSAKNVPYLKPHDT</sequence>
<accession>A0AAV4UHW3</accession>
<protein>
    <recommendedName>
        <fullName evidence="3">LAGLIDADG homing endonuclease</fullName>
    </recommendedName>
</protein>
<gene>
    <name evidence="1" type="ORF">CDAR_226721</name>
</gene>
<dbReference type="AlphaFoldDB" id="A0AAV4UHW3"/>
<evidence type="ECO:0000313" key="2">
    <source>
        <dbReference type="Proteomes" id="UP001054837"/>
    </source>
</evidence>
<keyword evidence="2" id="KW-1185">Reference proteome</keyword>
<organism evidence="1 2">
    <name type="scientific">Caerostris darwini</name>
    <dbReference type="NCBI Taxonomy" id="1538125"/>
    <lineage>
        <taxon>Eukaryota</taxon>
        <taxon>Metazoa</taxon>
        <taxon>Ecdysozoa</taxon>
        <taxon>Arthropoda</taxon>
        <taxon>Chelicerata</taxon>
        <taxon>Arachnida</taxon>
        <taxon>Araneae</taxon>
        <taxon>Araneomorphae</taxon>
        <taxon>Entelegynae</taxon>
        <taxon>Araneoidea</taxon>
        <taxon>Araneidae</taxon>
        <taxon>Caerostris</taxon>
    </lineage>
</organism>
<evidence type="ECO:0000313" key="1">
    <source>
        <dbReference type="EMBL" id="GIY57299.1"/>
    </source>
</evidence>
<dbReference type="EMBL" id="BPLQ01011316">
    <property type="protein sequence ID" value="GIY57299.1"/>
    <property type="molecule type" value="Genomic_DNA"/>
</dbReference>
<proteinExistence type="predicted"/>
<name>A0AAV4UHW3_9ARAC</name>
<evidence type="ECO:0008006" key="3">
    <source>
        <dbReference type="Google" id="ProtNLM"/>
    </source>
</evidence>
<reference evidence="1 2" key="1">
    <citation type="submission" date="2021-06" db="EMBL/GenBank/DDBJ databases">
        <title>Caerostris darwini draft genome.</title>
        <authorList>
            <person name="Kono N."/>
            <person name="Arakawa K."/>
        </authorList>
    </citation>
    <scope>NUCLEOTIDE SEQUENCE [LARGE SCALE GENOMIC DNA]</scope>
</reference>
<comment type="caution">
    <text evidence="1">The sequence shown here is derived from an EMBL/GenBank/DDBJ whole genome shotgun (WGS) entry which is preliminary data.</text>
</comment>